<gene>
    <name evidence="2" type="ORF">PFCIRM138_07820</name>
</gene>
<name>A0A0B7NZJ6_PROFF</name>
<evidence type="ECO:0000256" key="1">
    <source>
        <dbReference type="SAM" id="MobiDB-lite"/>
    </source>
</evidence>
<feature type="compositionally biased region" description="Low complexity" evidence="1">
    <location>
        <begin position="11"/>
        <end position="45"/>
    </location>
</feature>
<reference evidence="2" key="1">
    <citation type="submission" date="2014-08" db="EMBL/GenBank/DDBJ databases">
        <authorList>
            <person name="Falentin Helene"/>
        </authorList>
    </citation>
    <scope>NUCLEOTIDE SEQUENCE</scope>
</reference>
<feature type="region of interest" description="Disordered" evidence="1">
    <location>
        <begin position="1"/>
        <end position="85"/>
    </location>
</feature>
<accession>A0A0B7NZJ6</accession>
<dbReference type="AlphaFoldDB" id="A0A0B7NZJ6"/>
<evidence type="ECO:0000313" key="2">
    <source>
        <dbReference type="EMBL" id="CEP26487.1"/>
    </source>
</evidence>
<protein>
    <submittedName>
        <fullName evidence="2">Uncharacterized protein</fullName>
    </submittedName>
</protein>
<sequence>MSAGPATPCDAAEAGVAGDPGPAVAGSGGAASSAAVSSTNSGAVSTRGLVSAARGEDSSSSASCSSPNLRAVTNTRCSRDPTVSL</sequence>
<organism evidence="2">
    <name type="scientific">Propionibacterium freudenreichii subsp. freudenreichii</name>
    <dbReference type="NCBI Taxonomy" id="66712"/>
    <lineage>
        <taxon>Bacteria</taxon>
        <taxon>Bacillati</taxon>
        <taxon>Actinomycetota</taxon>
        <taxon>Actinomycetes</taxon>
        <taxon>Propionibacteriales</taxon>
        <taxon>Propionibacteriaceae</taxon>
        <taxon>Propionibacterium</taxon>
    </lineage>
</organism>
<dbReference type="EMBL" id="LM676412">
    <property type="protein sequence ID" value="CEP26487.1"/>
    <property type="molecule type" value="Genomic_DNA"/>
</dbReference>
<proteinExistence type="predicted"/>
<feature type="compositionally biased region" description="Polar residues" evidence="1">
    <location>
        <begin position="67"/>
        <end position="85"/>
    </location>
</feature>